<evidence type="ECO:0008006" key="4">
    <source>
        <dbReference type="Google" id="ProtNLM"/>
    </source>
</evidence>
<evidence type="ECO:0000313" key="3">
    <source>
        <dbReference type="Proteomes" id="UP000799757"/>
    </source>
</evidence>
<dbReference type="AlphaFoldDB" id="A0A6A6XLK0"/>
<protein>
    <recommendedName>
        <fullName evidence="4">Integral membrane protein</fullName>
    </recommendedName>
</protein>
<feature type="transmembrane region" description="Helical" evidence="1">
    <location>
        <begin position="112"/>
        <end position="129"/>
    </location>
</feature>
<proteinExistence type="predicted"/>
<keyword evidence="1" id="KW-0812">Transmembrane</keyword>
<evidence type="ECO:0000256" key="1">
    <source>
        <dbReference type="SAM" id="Phobius"/>
    </source>
</evidence>
<organism evidence="2 3">
    <name type="scientific">Melanomma pulvis-pyrius CBS 109.77</name>
    <dbReference type="NCBI Taxonomy" id="1314802"/>
    <lineage>
        <taxon>Eukaryota</taxon>
        <taxon>Fungi</taxon>
        <taxon>Dikarya</taxon>
        <taxon>Ascomycota</taxon>
        <taxon>Pezizomycotina</taxon>
        <taxon>Dothideomycetes</taxon>
        <taxon>Pleosporomycetidae</taxon>
        <taxon>Pleosporales</taxon>
        <taxon>Melanommataceae</taxon>
        <taxon>Melanomma</taxon>
    </lineage>
</organism>
<gene>
    <name evidence="2" type="ORF">K505DRAFT_298355</name>
</gene>
<sequence length="130" mass="13843">MPLSTHPITRPLATIFGTITLGFGINYVFNPASAYDIFEFPRMSTQADQDIMNSVMILYGAKDLFMGLAIYASTWFGNRKSAGLILLAASGAAGIDGFIVNRVTGGGEWNHWGYGSVMGVLGLVMTGVLG</sequence>
<name>A0A6A6XLK0_9PLEO</name>
<keyword evidence="1" id="KW-1133">Transmembrane helix</keyword>
<keyword evidence="1" id="KW-0472">Membrane</keyword>
<feature type="transmembrane region" description="Helical" evidence="1">
    <location>
        <begin position="51"/>
        <end position="71"/>
    </location>
</feature>
<keyword evidence="3" id="KW-1185">Reference proteome</keyword>
<reference evidence="2" key="1">
    <citation type="journal article" date="2020" name="Stud. Mycol.">
        <title>101 Dothideomycetes genomes: a test case for predicting lifestyles and emergence of pathogens.</title>
        <authorList>
            <person name="Haridas S."/>
            <person name="Albert R."/>
            <person name="Binder M."/>
            <person name="Bloem J."/>
            <person name="Labutti K."/>
            <person name="Salamov A."/>
            <person name="Andreopoulos B."/>
            <person name="Baker S."/>
            <person name="Barry K."/>
            <person name="Bills G."/>
            <person name="Bluhm B."/>
            <person name="Cannon C."/>
            <person name="Castanera R."/>
            <person name="Culley D."/>
            <person name="Daum C."/>
            <person name="Ezra D."/>
            <person name="Gonzalez J."/>
            <person name="Henrissat B."/>
            <person name="Kuo A."/>
            <person name="Liang C."/>
            <person name="Lipzen A."/>
            <person name="Lutzoni F."/>
            <person name="Magnuson J."/>
            <person name="Mondo S."/>
            <person name="Nolan M."/>
            <person name="Ohm R."/>
            <person name="Pangilinan J."/>
            <person name="Park H.-J."/>
            <person name="Ramirez L."/>
            <person name="Alfaro M."/>
            <person name="Sun H."/>
            <person name="Tritt A."/>
            <person name="Yoshinaga Y."/>
            <person name="Zwiers L.-H."/>
            <person name="Turgeon B."/>
            <person name="Goodwin S."/>
            <person name="Spatafora J."/>
            <person name="Crous P."/>
            <person name="Grigoriev I."/>
        </authorList>
    </citation>
    <scope>NUCLEOTIDE SEQUENCE</scope>
    <source>
        <strain evidence="2">CBS 109.77</strain>
    </source>
</reference>
<accession>A0A6A6XLK0</accession>
<feature type="transmembrane region" description="Helical" evidence="1">
    <location>
        <begin position="83"/>
        <end position="100"/>
    </location>
</feature>
<dbReference type="EMBL" id="MU001806">
    <property type="protein sequence ID" value="KAF2797446.1"/>
    <property type="molecule type" value="Genomic_DNA"/>
</dbReference>
<feature type="transmembrane region" description="Helical" evidence="1">
    <location>
        <begin position="12"/>
        <end position="29"/>
    </location>
</feature>
<evidence type="ECO:0000313" key="2">
    <source>
        <dbReference type="EMBL" id="KAF2797446.1"/>
    </source>
</evidence>
<dbReference type="Pfam" id="PF14087">
    <property type="entry name" value="DUF4267"/>
    <property type="match status" value="1"/>
</dbReference>
<dbReference type="InterPro" id="IPR025363">
    <property type="entry name" value="DUF4267"/>
</dbReference>
<dbReference type="Proteomes" id="UP000799757">
    <property type="component" value="Unassembled WGS sequence"/>
</dbReference>
<dbReference type="OrthoDB" id="5216128at2759"/>